<feature type="transmembrane region" description="Helical" evidence="8">
    <location>
        <begin position="190"/>
        <end position="216"/>
    </location>
</feature>
<feature type="transmembrane region" description="Helical" evidence="8">
    <location>
        <begin position="222"/>
        <end position="241"/>
    </location>
</feature>
<dbReference type="RefSeq" id="WP_072912212.1">
    <property type="nucleotide sequence ID" value="NZ_FRAR01000010.1"/>
</dbReference>
<feature type="transmembrane region" description="Helical" evidence="8">
    <location>
        <begin position="434"/>
        <end position="457"/>
    </location>
</feature>
<comment type="similarity">
    <text evidence="2 8">Belongs to the lactate permease family.</text>
</comment>
<dbReference type="GO" id="GO:0005886">
    <property type="term" value="C:plasma membrane"/>
    <property type="evidence" value="ECO:0007669"/>
    <property type="project" value="UniProtKB-SubCell"/>
</dbReference>
<gene>
    <name evidence="9" type="ORF">SAMN02745123_01349</name>
</gene>
<evidence type="ECO:0000256" key="3">
    <source>
        <dbReference type="ARBA" id="ARBA00022448"/>
    </source>
</evidence>
<dbReference type="PANTHER" id="PTHR30003:SF0">
    <property type="entry name" value="GLYCOLATE PERMEASE GLCA-RELATED"/>
    <property type="match status" value="1"/>
</dbReference>
<feature type="transmembrane region" description="Helical" evidence="8">
    <location>
        <begin position="115"/>
        <end position="148"/>
    </location>
</feature>
<evidence type="ECO:0000313" key="10">
    <source>
        <dbReference type="Proteomes" id="UP000183997"/>
    </source>
</evidence>
<keyword evidence="10" id="KW-1185">Reference proteome</keyword>
<sequence>MTWTQDYNPLGSLLLSTLIALMPIAFFFWALAVKKMKGHIAGLTTVLIAVIISVIAYGMPAGMAVTSTVYGALTGLWPIGWIVINAVFLYKITVKTGQFNIIRSSITSLTDDRRLQVLLIAFSFSGFIEGAAGFGTPVAIAAALLVGLGFKPLYAAGLCMIANTAPVAFGAIGIPVITAAKTTGLAATDIAAVAGLQLGILAVIVPFWVVFAMAGLKGVMEVLPAILVSGLSFGITMWASATFMGPELPAIIASLVSLFALALFLKVWRPAKVFRFEDEAKSTLNPHVKYTTGQIVKAWSPFVALTGFITLWGVPSVKTALKAYDIAIPVPGLDKLVMKAAPIVANPTPYAAVYTFDWLAAAGTGILLAALLSMFLVRMSFGQWVATYFENLKELTFPLITIACVLGFAYIANYSGMSATMGLAAAKTGSFFPFFAPILGWLGVFLTGSDTSSCALFGNLQKITADQIGVSSTLTVAANATGGVAGKMISPQSLAVAAASTGLVGRESEIFRYTLKHSIGMVLLLSVMTYLMSFMM</sequence>
<dbReference type="AlphaFoldDB" id="A0A1M6R840"/>
<feature type="transmembrane region" description="Helical" evidence="8">
    <location>
        <begin position="397"/>
        <end position="414"/>
    </location>
</feature>
<dbReference type="GO" id="GO:0015129">
    <property type="term" value="F:lactate transmembrane transporter activity"/>
    <property type="evidence" value="ECO:0007669"/>
    <property type="project" value="UniProtKB-UniRule"/>
</dbReference>
<keyword evidence="6 8" id="KW-1133">Transmembrane helix</keyword>
<feature type="transmembrane region" description="Helical" evidence="8">
    <location>
        <begin position="40"/>
        <end position="59"/>
    </location>
</feature>
<dbReference type="PANTHER" id="PTHR30003">
    <property type="entry name" value="L-LACTATE PERMEASE"/>
    <property type="match status" value="1"/>
</dbReference>
<dbReference type="STRING" id="1121421.SAMN02745123_01349"/>
<evidence type="ECO:0000256" key="7">
    <source>
        <dbReference type="ARBA" id="ARBA00023136"/>
    </source>
</evidence>
<organism evidence="9 10">
    <name type="scientific">Desulforamulus aeronauticus DSM 10349</name>
    <dbReference type="NCBI Taxonomy" id="1121421"/>
    <lineage>
        <taxon>Bacteria</taxon>
        <taxon>Bacillati</taxon>
        <taxon>Bacillota</taxon>
        <taxon>Clostridia</taxon>
        <taxon>Eubacteriales</taxon>
        <taxon>Peptococcaceae</taxon>
        <taxon>Desulforamulus</taxon>
    </lineage>
</organism>
<dbReference type="EMBL" id="FRAR01000010">
    <property type="protein sequence ID" value="SHK28634.1"/>
    <property type="molecule type" value="Genomic_DNA"/>
</dbReference>
<dbReference type="OrthoDB" id="9761056at2"/>
<keyword evidence="5 8" id="KW-0812">Transmembrane</keyword>
<accession>A0A1M6R840</accession>
<evidence type="ECO:0000313" key="9">
    <source>
        <dbReference type="EMBL" id="SHK28634.1"/>
    </source>
</evidence>
<dbReference type="GO" id="GO:0015295">
    <property type="term" value="F:solute:proton symporter activity"/>
    <property type="evidence" value="ECO:0007669"/>
    <property type="project" value="TreeGrafter"/>
</dbReference>
<evidence type="ECO:0000256" key="2">
    <source>
        <dbReference type="ARBA" id="ARBA00010100"/>
    </source>
</evidence>
<dbReference type="Proteomes" id="UP000183997">
    <property type="component" value="Unassembled WGS sequence"/>
</dbReference>
<dbReference type="NCBIfam" id="TIGR00795">
    <property type="entry name" value="lctP"/>
    <property type="match status" value="1"/>
</dbReference>
<feature type="transmembrane region" description="Helical" evidence="8">
    <location>
        <begin position="358"/>
        <end position="377"/>
    </location>
</feature>
<comment type="subcellular location">
    <subcellularLocation>
        <location evidence="1 8">Cell membrane</location>
        <topology evidence="1 8">Multi-pass membrane protein</topology>
    </subcellularLocation>
</comment>
<feature type="transmembrane region" description="Helical" evidence="8">
    <location>
        <begin position="248"/>
        <end position="268"/>
    </location>
</feature>
<keyword evidence="7 8" id="KW-0472">Membrane</keyword>
<evidence type="ECO:0000256" key="5">
    <source>
        <dbReference type="ARBA" id="ARBA00022692"/>
    </source>
</evidence>
<evidence type="ECO:0000256" key="1">
    <source>
        <dbReference type="ARBA" id="ARBA00004651"/>
    </source>
</evidence>
<feature type="transmembrane region" description="Helical" evidence="8">
    <location>
        <begin position="12"/>
        <end position="33"/>
    </location>
</feature>
<reference evidence="10" key="1">
    <citation type="submission" date="2016-11" db="EMBL/GenBank/DDBJ databases">
        <authorList>
            <person name="Varghese N."/>
            <person name="Submissions S."/>
        </authorList>
    </citation>
    <scope>NUCLEOTIDE SEQUENCE [LARGE SCALE GENOMIC DNA]</scope>
    <source>
        <strain evidence="10">DSM 10349</strain>
    </source>
</reference>
<keyword evidence="4 8" id="KW-1003">Cell membrane</keyword>
<feature type="transmembrane region" description="Helical" evidence="8">
    <location>
        <begin position="154"/>
        <end position="178"/>
    </location>
</feature>
<keyword evidence="3 8" id="KW-0813">Transport</keyword>
<dbReference type="Pfam" id="PF02652">
    <property type="entry name" value="Lactate_perm"/>
    <property type="match status" value="1"/>
</dbReference>
<comment type="function">
    <text evidence="8">Uptake of L-lactate across the membrane. Can also transport D-lactate and glycolate.</text>
</comment>
<feature type="transmembrane region" description="Helical" evidence="8">
    <location>
        <begin position="71"/>
        <end position="94"/>
    </location>
</feature>
<dbReference type="InterPro" id="IPR003804">
    <property type="entry name" value="Lactate_perm"/>
</dbReference>
<protein>
    <recommendedName>
        <fullName evidence="8">L-lactate permease</fullName>
    </recommendedName>
</protein>
<feature type="transmembrane region" description="Helical" evidence="8">
    <location>
        <begin position="518"/>
        <end position="535"/>
    </location>
</feature>
<evidence type="ECO:0000256" key="4">
    <source>
        <dbReference type="ARBA" id="ARBA00022475"/>
    </source>
</evidence>
<evidence type="ECO:0000256" key="6">
    <source>
        <dbReference type="ARBA" id="ARBA00022989"/>
    </source>
</evidence>
<name>A0A1M6R840_9FIRM</name>
<proteinExistence type="inferred from homology"/>
<evidence type="ECO:0000256" key="8">
    <source>
        <dbReference type="RuleBase" id="RU365092"/>
    </source>
</evidence>